<evidence type="ECO:0000256" key="1">
    <source>
        <dbReference type="SAM" id="MobiDB-lite"/>
    </source>
</evidence>
<evidence type="ECO:0000313" key="3">
    <source>
        <dbReference type="Proteomes" id="UP000030746"/>
    </source>
</evidence>
<dbReference type="RefSeq" id="XP_009055983.1">
    <property type="nucleotide sequence ID" value="XM_009057735.1"/>
</dbReference>
<name>V4BW42_LOTGI</name>
<sequence length="443" mass="49499">MGGCYSANSAEAFKNSKLPRDRPFRKSGSKKNGKVEKESYAYGDKTASEDDKLISATELDTEEKKEVVPSDSGIESLAPNSVKDDSELTPCHTEPVITENKSCENDWYNTPSDNDIEKPPCEIIDENNPESIQTYCSCGPRQAGNTSRHSSKCPTHMSSPKSNRNSDITGLKSSFKDFMRKTEKKVRLSWKSSDSLDINKQMSNHLDRAKSEQSEIFQDDISFCAPLAQFDSVGGNLDRPNSRNRMSTVSTASEIEAVARDICNCEFYANNLVSELDVLVPERDETCPLQSPDTITSKPNSSNKNSDTESVYDNDPKSEQQDINTNDSKETKECEPYTALPKRLHESHIVKQISLASLSSIRPSLSSLGDVTMTTYEGRDMVMIDVETYTQILEELQLLKTKLSQLTTIIQEDPVLDQAFQMMDACQLNFEDSLLDNEDSETE</sequence>
<dbReference type="GeneID" id="20238794"/>
<feature type="region of interest" description="Disordered" evidence="1">
    <location>
        <begin position="144"/>
        <end position="170"/>
    </location>
</feature>
<feature type="region of interest" description="Disordered" evidence="1">
    <location>
        <begin position="1"/>
        <end position="90"/>
    </location>
</feature>
<dbReference type="Proteomes" id="UP000030746">
    <property type="component" value="Unassembled WGS sequence"/>
</dbReference>
<feature type="compositionally biased region" description="Polar residues" evidence="1">
    <location>
        <begin position="288"/>
        <end position="311"/>
    </location>
</feature>
<dbReference type="EMBL" id="KB201931">
    <property type="protein sequence ID" value="ESO93284.1"/>
    <property type="molecule type" value="Genomic_DNA"/>
</dbReference>
<dbReference type="KEGG" id="lgi:LOTGIDRAFT_161849"/>
<accession>V4BW42</accession>
<feature type="region of interest" description="Disordered" evidence="1">
    <location>
        <begin position="287"/>
        <end position="334"/>
    </location>
</feature>
<reference evidence="2 3" key="1">
    <citation type="journal article" date="2013" name="Nature">
        <title>Insights into bilaterian evolution from three spiralian genomes.</title>
        <authorList>
            <person name="Simakov O."/>
            <person name="Marletaz F."/>
            <person name="Cho S.J."/>
            <person name="Edsinger-Gonzales E."/>
            <person name="Havlak P."/>
            <person name="Hellsten U."/>
            <person name="Kuo D.H."/>
            <person name="Larsson T."/>
            <person name="Lv J."/>
            <person name="Arendt D."/>
            <person name="Savage R."/>
            <person name="Osoegawa K."/>
            <person name="de Jong P."/>
            <person name="Grimwood J."/>
            <person name="Chapman J.A."/>
            <person name="Shapiro H."/>
            <person name="Aerts A."/>
            <person name="Otillar R.P."/>
            <person name="Terry A.Y."/>
            <person name="Boore J.L."/>
            <person name="Grigoriev I.V."/>
            <person name="Lindberg D.R."/>
            <person name="Seaver E.C."/>
            <person name="Weisblat D.A."/>
            <person name="Putnam N.H."/>
            <person name="Rokhsar D.S."/>
        </authorList>
    </citation>
    <scope>NUCLEOTIDE SEQUENCE [LARGE SCALE GENOMIC DNA]</scope>
</reference>
<dbReference type="OrthoDB" id="6069857at2759"/>
<keyword evidence="3" id="KW-1185">Reference proteome</keyword>
<dbReference type="CTD" id="20238794"/>
<organism evidence="2 3">
    <name type="scientific">Lottia gigantea</name>
    <name type="common">Giant owl limpet</name>
    <dbReference type="NCBI Taxonomy" id="225164"/>
    <lineage>
        <taxon>Eukaryota</taxon>
        <taxon>Metazoa</taxon>
        <taxon>Spiralia</taxon>
        <taxon>Lophotrochozoa</taxon>
        <taxon>Mollusca</taxon>
        <taxon>Gastropoda</taxon>
        <taxon>Patellogastropoda</taxon>
        <taxon>Lottioidea</taxon>
        <taxon>Lottiidae</taxon>
        <taxon>Lottia</taxon>
    </lineage>
</organism>
<dbReference type="HOGENOM" id="CLU_618624_0_0_1"/>
<dbReference type="OMA" id="ECKTHIN"/>
<protein>
    <submittedName>
        <fullName evidence="2">Uncharacterized protein</fullName>
    </submittedName>
</protein>
<evidence type="ECO:0000313" key="2">
    <source>
        <dbReference type="EMBL" id="ESO93284.1"/>
    </source>
</evidence>
<dbReference type="AlphaFoldDB" id="V4BW42"/>
<gene>
    <name evidence="2" type="ORF">LOTGIDRAFT_161849</name>
</gene>
<proteinExistence type="predicted"/>